<reference evidence="1" key="1">
    <citation type="submission" date="2021-12" db="EMBL/GenBank/DDBJ databases">
        <title>taxonomy of Moraxella sp. ZY201224.</title>
        <authorList>
            <person name="Li F."/>
        </authorList>
    </citation>
    <scope>NUCLEOTIDE SEQUENCE</scope>
    <source>
        <strain evidence="1">ZY201224</strain>
    </source>
</reference>
<proteinExistence type="predicted"/>
<keyword evidence="2" id="KW-1185">Reference proteome</keyword>
<dbReference type="RefSeq" id="WP_263076432.1">
    <property type="nucleotide sequence ID" value="NZ_CP089977.1"/>
</dbReference>
<evidence type="ECO:0000313" key="1">
    <source>
        <dbReference type="EMBL" id="UXZ04931.1"/>
    </source>
</evidence>
<gene>
    <name evidence="1" type="ORF">LU297_00270</name>
</gene>
<protein>
    <submittedName>
        <fullName evidence="1">Uncharacterized protein</fullName>
    </submittedName>
</protein>
<dbReference type="Proteomes" id="UP001063782">
    <property type="component" value="Chromosome"/>
</dbReference>
<dbReference type="EMBL" id="CP089977">
    <property type="protein sequence ID" value="UXZ04931.1"/>
    <property type="molecule type" value="Genomic_DNA"/>
</dbReference>
<organism evidence="1 2">
    <name type="scientific">Moraxella nasicaprae</name>
    <dbReference type="NCBI Taxonomy" id="2904122"/>
    <lineage>
        <taxon>Bacteria</taxon>
        <taxon>Pseudomonadati</taxon>
        <taxon>Pseudomonadota</taxon>
        <taxon>Gammaproteobacteria</taxon>
        <taxon>Moraxellales</taxon>
        <taxon>Moraxellaceae</taxon>
        <taxon>Moraxella</taxon>
    </lineage>
</organism>
<accession>A0ABY6F4B6</accession>
<name>A0ABY6F4B6_9GAMM</name>
<evidence type="ECO:0000313" key="2">
    <source>
        <dbReference type="Proteomes" id="UP001063782"/>
    </source>
</evidence>
<sequence>MTLLIIYQSKDFDKSLTVSLDNQAGKELFNRLKILFEKTMAAELFWLDDYHTLYYDHNTIDFSDLPDDVFMQVYVLLRADNDLLQPYQDEVKQKMQTDRRFI</sequence>